<feature type="domain" description="HD/PDEase" evidence="2">
    <location>
        <begin position="159"/>
        <end position="297"/>
    </location>
</feature>
<dbReference type="PANTHER" id="PTHR37294">
    <property type="entry name" value="3'-5' EXORIBONUCLEASE YHAM"/>
    <property type="match status" value="1"/>
</dbReference>
<dbReference type="Pfam" id="PF01966">
    <property type="entry name" value="HD"/>
    <property type="match status" value="1"/>
</dbReference>
<dbReference type="InterPro" id="IPR012340">
    <property type="entry name" value="NA-bd_OB-fold"/>
</dbReference>
<organism evidence="3 4">
    <name type="scientific">Lacipirellula limnantheis</name>
    <dbReference type="NCBI Taxonomy" id="2528024"/>
    <lineage>
        <taxon>Bacteria</taxon>
        <taxon>Pseudomonadati</taxon>
        <taxon>Planctomycetota</taxon>
        <taxon>Planctomycetia</taxon>
        <taxon>Pirellulales</taxon>
        <taxon>Lacipirellulaceae</taxon>
        <taxon>Lacipirellula</taxon>
    </lineage>
</organism>
<dbReference type="GO" id="GO:0003676">
    <property type="term" value="F:nucleic acid binding"/>
    <property type="evidence" value="ECO:0007669"/>
    <property type="project" value="InterPro"/>
</dbReference>
<evidence type="ECO:0000313" key="4">
    <source>
        <dbReference type="Proteomes" id="UP000317909"/>
    </source>
</evidence>
<dbReference type="InterPro" id="IPR003607">
    <property type="entry name" value="HD/PDEase_dom"/>
</dbReference>
<accession>A0A517U447</accession>
<dbReference type="PANTHER" id="PTHR37294:SF1">
    <property type="entry name" value="3'-5' EXORIBONUCLEASE YHAM"/>
    <property type="match status" value="1"/>
</dbReference>
<dbReference type="Proteomes" id="UP000317909">
    <property type="component" value="Chromosome"/>
</dbReference>
<dbReference type="RefSeq" id="WP_145435059.1">
    <property type="nucleotide sequence ID" value="NZ_CP036339.1"/>
</dbReference>
<dbReference type="CDD" id="cd04492">
    <property type="entry name" value="YhaM_OBF_like"/>
    <property type="match status" value="1"/>
</dbReference>
<dbReference type="SMART" id="SM00471">
    <property type="entry name" value="HDc"/>
    <property type="match status" value="1"/>
</dbReference>
<dbReference type="SUPFAM" id="SSF109604">
    <property type="entry name" value="HD-domain/PDEase-like"/>
    <property type="match status" value="1"/>
</dbReference>
<dbReference type="EMBL" id="CP036339">
    <property type="protein sequence ID" value="QDT75402.1"/>
    <property type="molecule type" value="Genomic_DNA"/>
</dbReference>
<evidence type="ECO:0000256" key="1">
    <source>
        <dbReference type="ARBA" id="ARBA00022801"/>
    </source>
</evidence>
<evidence type="ECO:0000313" key="3">
    <source>
        <dbReference type="EMBL" id="QDT75402.1"/>
    </source>
</evidence>
<dbReference type="KEGG" id="llh:I41_46120"/>
<keyword evidence="1 3" id="KW-0378">Hydrolase</keyword>
<dbReference type="AlphaFoldDB" id="A0A517U447"/>
<dbReference type="Gene3D" id="2.40.50.140">
    <property type="entry name" value="Nucleic acid-binding proteins"/>
    <property type="match status" value="1"/>
</dbReference>
<protein>
    <submittedName>
        <fullName evidence="3">3'-5' exoribonuclease YhaM</fullName>
        <ecNumber evidence="3">3.1.-.-</ecNumber>
    </submittedName>
</protein>
<gene>
    <name evidence="3" type="primary">yhaM_2</name>
    <name evidence="3" type="ORF">I41_46120</name>
</gene>
<dbReference type="OrthoDB" id="9778453at2"/>
<dbReference type="InterPro" id="IPR006674">
    <property type="entry name" value="HD_domain"/>
</dbReference>
<name>A0A517U447_9BACT</name>
<keyword evidence="4" id="KW-1185">Reference proteome</keyword>
<dbReference type="InterPro" id="IPR004365">
    <property type="entry name" value="NA-bd_OB_tRNA"/>
</dbReference>
<dbReference type="EC" id="3.1.-.-" evidence="3"/>
<dbReference type="InterPro" id="IPR050798">
    <property type="entry name" value="YhaM_exoribonuc/phosphodiest"/>
</dbReference>
<dbReference type="GO" id="GO:0031125">
    <property type="term" value="P:rRNA 3'-end processing"/>
    <property type="evidence" value="ECO:0007669"/>
    <property type="project" value="TreeGrafter"/>
</dbReference>
<reference evidence="3 4" key="1">
    <citation type="submission" date="2019-02" db="EMBL/GenBank/DDBJ databases">
        <title>Deep-cultivation of Planctomycetes and their phenomic and genomic characterization uncovers novel biology.</title>
        <authorList>
            <person name="Wiegand S."/>
            <person name="Jogler M."/>
            <person name="Boedeker C."/>
            <person name="Pinto D."/>
            <person name="Vollmers J."/>
            <person name="Rivas-Marin E."/>
            <person name="Kohn T."/>
            <person name="Peeters S.H."/>
            <person name="Heuer A."/>
            <person name="Rast P."/>
            <person name="Oberbeckmann S."/>
            <person name="Bunk B."/>
            <person name="Jeske O."/>
            <person name="Meyerdierks A."/>
            <person name="Storesund J.E."/>
            <person name="Kallscheuer N."/>
            <person name="Luecker S."/>
            <person name="Lage O.M."/>
            <person name="Pohl T."/>
            <person name="Merkel B.J."/>
            <person name="Hornburger P."/>
            <person name="Mueller R.-W."/>
            <person name="Bruemmer F."/>
            <person name="Labrenz M."/>
            <person name="Spormann A.M."/>
            <person name="Op den Camp H."/>
            <person name="Overmann J."/>
            <person name="Amann R."/>
            <person name="Jetten M.S.M."/>
            <person name="Mascher T."/>
            <person name="Medema M.H."/>
            <person name="Devos D.P."/>
            <person name="Kaster A.-K."/>
            <person name="Ovreas L."/>
            <person name="Rohde M."/>
            <person name="Galperin M.Y."/>
            <person name="Jogler C."/>
        </authorList>
    </citation>
    <scope>NUCLEOTIDE SEQUENCE [LARGE SCALE GENOMIC DNA]</scope>
    <source>
        <strain evidence="3 4">I41</strain>
    </source>
</reference>
<proteinExistence type="predicted"/>
<dbReference type="GO" id="GO:0016787">
    <property type="term" value="F:hydrolase activity"/>
    <property type="evidence" value="ECO:0007669"/>
    <property type="project" value="UniProtKB-KW"/>
</dbReference>
<dbReference type="Pfam" id="PF01336">
    <property type="entry name" value="tRNA_anti-codon"/>
    <property type="match status" value="1"/>
</dbReference>
<sequence>MPDRRFVSQLAHNEPVQQVFLASEKLLRPNKNGNLYLQVDLSDRSGSINTRMWNASEDDYKAFENGDFVVVDGATQLFQGTMQLIANRIRRARPDEVCEADFMTLQSADVDRMRARLVEILAKIQTPPLQRLVKAFVDDQSFMDKFCLAPAGMKNHHAYKSGLLEHVVSLMELVLVVAPRYPQLDGDKLLVGAFLHDAAKVDELSYERDIAYTDEGQMLGHMIMAITMVDDKVREAIRKDGMPMPEKLITEIKHMIVSHHGEYEYGSSKLPMTLEAVALHHLDNLDAKLASFTQLIKDCPNADSPWTQYFTQIGRKLYKGAI</sequence>
<evidence type="ECO:0000259" key="2">
    <source>
        <dbReference type="SMART" id="SM00471"/>
    </source>
</evidence>
<dbReference type="Gene3D" id="1.10.3210.10">
    <property type="entry name" value="Hypothetical protein af1432"/>
    <property type="match status" value="1"/>
</dbReference>